<feature type="transmembrane region" description="Helical" evidence="2">
    <location>
        <begin position="40"/>
        <end position="63"/>
    </location>
</feature>
<dbReference type="GO" id="GO:0016020">
    <property type="term" value="C:membrane"/>
    <property type="evidence" value="ECO:0007669"/>
    <property type="project" value="InterPro"/>
</dbReference>
<feature type="transmembrane region" description="Helical" evidence="2">
    <location>
        <begin position="117"/>
        <end position="137"/>
    </location>
</feature>
<evidence type="ECO:0000256" key="2">
    <source>
        <dbReference type="SAM" id="Phobius"/>
    </source>
</evidence>
<name>A0A1H3CK70_9RHOB</name>
<feature type="domain" description="Signal transduction histidine kinase internal region" evidence="3">
    <location>
        <begin position="158"/>
        <end position="236"/>
    </location>
</feature>
<keyword evidence="1" id="KW-0175">Coiled coil</keyword>
<dbReference type="GO" id="GO:0000155">
    <property type="term" value="F:phosphorelay sensor kinase activity"/>
    <property type="evidence" value="ECO:0007669"/>
    <property type="project" value="InterPro"/>
</dbReference>
<dbReference type="Pfam" id="PF06580">
    <property type="entry name" value="His_kinase"/>
    <property type="match status" value="1"/>
</dbReference>
<dbReference type="OrthoDB" id="2514702at2"/>
<protein>
    <submittedName>
        <fullName evidence="4">Histidine kinase</fullName>
    </submittedName>
</protein>
<dbReference type="AlphaFoldDB" id="A0A1H3CK70"/>
<keyword evidence="2" id="KW-0472">Membrane</keyword>
<organism evidence="4 5">
    <name type="scientific">Albimonas donghaensis</name>
    <dbReference type="NCBI Taxonomy" id="356660"/>
    <lineage>
        <taxon>Bacteria</taxon>
        <taxon>Pseudomonadati</taxon>
        <taxon>Pseudomonadota</taxon>
        <taxon>Alphaproteobacteria</taxon>
        <taxon>Rhodobacterales</taxon>
        <taxon>Paracoccaceae</taxon>
        <taxon>Albimonas</taxon>
    </lineage>
</organism>
<sequence length="351" mass="37516">MHRLEHSYPASRGLRLAGWAAFFVADLVVRIFIYHDPLDALALTVALAPLIAGQAVGIAAIYRRLGFVGGLDAPALGWLLVLSGAAGGVVALVADVARPAMGIAMPEGLLLSPMLSVGFYYCLVYACWSLACFWAAAERARRAEERRAAQAEADALRAELQRLRLQLDPHFLLNALNGIAEEFRGDPAAAADTLGELTLFLRHSLTAMDRLVMSVDEEVEAVSAYLEVQRARFGDGLSATVDVETAALGRGIAGFLLQPLVENAVEHGRRNAPRRVELAIRVEGPALRVAIRNTGRLSEAAPAGSRTGIGLANVRARLALHYPGRHHLTLEQEGDDVAATLVLEGEPISGS</sequence>
<reference evidence="4 5" key="1">
    <citation type="submission" date="2016-10" db="EMBL/GenBank/DDBJ databases">
        <authorList>
            <person name="de Groot N.N."/>
        </authorList>
    </citation>
    <scope>NUCLEOTIDE SEQUENCE [LARGE SCALE GENOMIC DNA]</scope>
    <source>
        <strain evidence="4 5">DSM 17890</strain>
    </source>
</reference>
<keyword evidence="4" id="KW-0418">Kinase</keyword>
<feature type="transmembrane region" description="Helical" evidence="2">
    <location>
        <begin position="75"/>
        <end position="97"/>
    </location>
</feature>
<dbReference type="STRING" id="356660.SAMN05444336_106118"/>
<keyword evidence="2" id="KW-0812">Transmembrane</keyword>
<dbReference type="InterPro" id="IPR010559">
    <property type="entry name" value="Sig_transdc_His_kin_internal"/>
</dbReference>
<dbReference type="RefSeq" id="WP_092683600.1">
    <property type="nucleotide sequence ID" value="NZ_FNMZ01000006.1"/>
</dbReference>
<evidence type="ECO:0000256" key="1">
    <source>
        <dbReference type="SAM" id="Coils"/>
    </source>
</evidence>
<dbReference type="EMBL" id="FNMZ01000006">
    <property type="protein sequence ID" value="SDX53859.1"/>
    <property type="molecule type" value="Genomic_DNA"/>
</dbReference>
<dbReference type="Gene3D" id="3.30.565.10">
    <property type="entry name" value="Histidine kinase-like ATPase, C-terminal domain"/>
    <property type="match status" value="1"/>
</dbReference>
<keyword evidence="4" id="KW-0808">Transferase</keyword>
<accession>A0A1H3CK70</accession>
<dbReference type="Proteomes" id="UP000199118">
    <property type="component" value="Unassembled WGS sequence"/>
</dbReference>
<dbReference type="InterPro" id="IPR050640">
    <property type="entry name" value="Bact_2-comp_sensor_kinase"/>
</dbReference>
<dbReference type="PANTHER" id="PTHR34220:SF7">
    <property type="entry name" value="SENSOR HISTIDINE KINASE YPDA"/>
    <property type="match status" value="1"/>
</dbReference>
<proteinExistence type="predicted"/>
<dbReference type="SUPFAM" id="SSF55874">
    <property type="entry name" value="ATPase domain of HSP90 chaperone/DNA topoisomerase II/histidine kinase"/>
    <property type="match status" value="1"/>
</dbReference>
<keyword evidence="2" id="KW-1133">Transmembrane helix</keyword>
<dbReference type="InterPro" id="IPR036890">
    <property type="entry name" value="HATPase_C_sf"/>
</dbReference>
<evidence type="ECO:0000313" key="4">
    <source>
        <dbReference type="EMBL" id="SDX53859.1"/>
    </source>
</evidence>
<dbReference type="PANTHER" id="PTHR34220">
    <property type="entry name" value="SENSOR HISTIDINE KINASE YPDA"/>
    <property type="match status" value="1"/>
</dbReference>
<feature type="transmembrane region" description="Helical" evidence="2">
    <location>
        <begin position="12"/>
        <end position="34"/>
    </location>
</feature>
<evidence type="ECO:0000259" key="3">
    <source>
        <dbReference type="Pfam" id="PF06580"/>
    </source>
</evidence>
<keyword evidence="5" id="KW-1185">Reference proteome</keyword>
<gene>
    <name evidence="4" type="ORF">SAMN05444336_106118</name>
</gene>
<evidence type="ECO:0000313" key="5">
    <source>
        <dbReference type="Proteomes" id="UP000199118"/>
    </source>
</evidence>
<feature type="coiled-coil region" evidence="1">
    <location>
        <begin position="134"/>
        <end position="166"/>
    </location>
</feature>